<comment type="caution">
    <text evidence="2">The sequence shown here is derived from an EMBL/GenBank/DDBJ whole genome shotgun (WGS) entry which is preliminary data.</text>
</comment>
<dbReference type="AlphaFoldDB" id="A0A4R6SWJ4"/>
<feature type="chain" id="PRO_5021001045" description="DUF4252 domain-containing protein" evidence="1">
    <location>
        <begin position="21"/>
        <end position="171"/>
    </location>
</feature>
<dbReference type="RefSeq" id="WP_133575828.1">
    <property type="nucleotide sequence ID" value="NZ_SNYC01000004.1"/>
</dbReference>
<protein>
    <recommendedName>
        <fullName evidence="4">DUF4252 domain-containing protein</fullName>
    </recommendedName>
</protein>
<dbReference type="OrthoDB" id="670350at2"/>
<organism evidence="2 3">
    <name type="scientific">Pedobacter metabolipauper</name>
    <dbReference type="NCBI Taxonomy" id="425513"/>
    <lineage>
        <taxon>Bacteria</taxon>
        <taxon>Pseudomonadati</taxon>
        <taxon>Bacteroidota</taxon>
        <taxon>Sphingobacteriia</taxon>
        <taxon>Sphingobacteriales</taxon>
        <taxon>Sphingobacteriaceae</taxon>
        <taxon>Pedobacter</taxon>
    </lineage>
</organism>
<evidence type="ECO:0000313" key="2">
    <source>
        <dbReference type="EMBL" id="TDQ09769.1"/>
    </source>
</evidence>
<feature type="signal peptide" evidence="1">
    <location>
        <begin position="1"/>
        <end position="20"/>
    </location>
</feature>
<proteinExistence type="predicted"/>
<dbReference type="Proteomes" id="UP000295620">
    <property type="component" value="Unassembled WGS sequence"/>
</dbReference>
<gene>
    <name evidence="2" type="ORF">ATK78_1928</name>
</gene>
<evidence type="ECO:0000256" key="1">
    <source>
        <dbReference type="SAM" id="SignalP"/>
    </source>
</evidence>
<dbReference type="EMBL" id="SNYC01000004">
    <property type="protein sequence ID" value="TDQ09769.1"/>
    <property type="molecule type" value="Genomic_DNA"/>
</dbReference>
<reference evidence="2 3" key="1">
    <citation type="submission" date="2019-03" db="EMBL/GenBank/DDBJ databases">
        <title>Genomic Encyclopedia of Archaeal and Bacterial Type Strains, Phase II (KMG-II): from individual species to whole genera.</title>
        <authorList>
            <person name="Goeker M."/>
        </authorList>
    </citation>
    <scope>NUCLEOTIDE SEQUENCE [LARGE SCALE GENOMIC DNA]</scope>
    <source>
        <strain evidence="2 3">DSM 19035</strain>
    </source>
</reference>
<accession>A0A4R6SWJ4</accession>
<evidence type="ECO:0000313" key="3">
    <source>
        <dbReference type="Proteomes" id="UP000295620"/>
    </source>
</evidence>
<sequence length="171" mass="18722">MVKNLLVTLFILSVGLTAQSQYTAKIKKAADVVAKATIEGDYTTAINCMYPPAVKMGGGKQAMIALLKKTMEDLEKDGQGFKSASNGEPGEVYRSGKELHSVVPQYMEMKYKDGYLSFTTSMLAVSQDEGKTWTFVSAGNIEPERLKKMFPALNKNLVIIKSTPPVYHSGQ</sequence>
<keyword evidence="3" id="KW-1185">Reference proteome</keyword>
<evidence type="ECO:0008006" key="4">
    <source>
        <dbReference type="Google" id="ProtNLM"/>
    </source>
</evidence>
<name>A0A4R6SWJ4_9SPHI</name>
<keyword evidence="1" id="KW-0732">Signal</keyword>